<dbReference type="GeneTree" id="ENSGT00950000185979"/>
<accession>A0A8C5S4V5</accession>
<protein>
    <submittedName>
        <fullName evidence="2">Uncharacterized protein</fullName>
    </submittedName>
</protein>
<dbReference type="PANTHER" id="PTHR28398:SF1">
    <property type="entry name" value="SYNAPTONEMAL COMPLEX CENTRAL ELEMENT PROTEIN 2"/>
    <property type="match status" value="1"/>
</dbReference>
<dbReference type="InterPro" id="IPR034609">
    <property type="entry name" value="Syce2"/>
</dbReference>
<dbReference type="Ensembl" id="ENSLLTT00000012586.1">
    <property type="protein sequence ID" value="ENSLLTP00000012111.1"/>
    <property type="gene ID" value="ENSLLTG00000009299.1"/>
</dbReference>
<reference evidence="2" key="1">
    <citation type="submission" date="2025-08" db="UniProtKB">
        <authorList>
            <consortium name="Ensembl"/>
        </authorList>
    </citation>
    <scope>IDENTIFICATION</scope>
</reference>
<keyword evidence="1" id="KW-0175">Coiled coil</keyword>
<dbReference type="GO" id="GO:0000801">
    <property type="term" value="C:central element"/>
    <property type="evidence" value="ECO:0007669"/>
    <property type="project" value="InterPro"/>
</dbReference>
<proteinExistence type="predicted"/>
<reference evidence="2" key="2">
    <citation type="submission" date="2025-09" db="UniProtKB">
        <authorList>
            <consortium name="Ensembl"/>
        </authorList>
    </citation>
    <scope>IDENTIFICATION</scope>
</reference>
<feature type="coiled-coil region" evidence="1">
    <location>
        <begin position="31"/>
        <end position="61"/>
    </location>
</feature>
<organism evidence="2 3">
    <name type="scientific">Laticauda laticaudata</name>
    <name type="common">Blue-ringed sea krait</name>
    <name type="synonym">Blue-lipped sea krait</name>
    <dbReference type="NCBI Taxonomy" id="8630"/>
    <lineage>
        <taxon>Eukaryota</taxon>
        <taxon>Metazoa</taxon>
        <taxon>Chordata</taxon>
        <taxon>Craniata</taxon>
        <taxon>Vertebrata</taxon>
        <taxon>Euteleostomi</taxon>
        <taxon>Lepidosauria</taxon>
        <taxon>Squamata</taxon>
        <taxon>Bifurcata</taxon>
        <taxon>Unidentata</taxon>
        <taxon>Episquamata</taxon>
        <taxon>Toxicofera</taxon>
        <taxon>Serpentes</taxon>
        <taxon>Colubroidea</taxon>
        <taxon>Elapidae</taxon>
        <taxon>Laticaudinae</taxon>
        <taxon>Laticauda</taxon>
    </lineage>
</organism>
<dbReference type="AlphaFoldDB" id="A0A8C5S4V5"/>
<evidence type="ECO:0000313" key="2">
    <source>
        <dbReference type="Ensembl" id="ENSLLTP00000012111.1"/>
    </source>
</evidence>
<name>A0A8C5S4V5_LATLA</name>
<dbReference type="PANTHER" id="PTHR28398">
    <property type="entry name" value="SYNAPTONEMAL COMPLEX CENTRAL ELEMENT PROTEIN 2"/>
    <property type="match status" value="1"/>
</dbReference>
<evidence type="ECO:0000256" key="1">
    <source>
        <dbReference type="SAM" id="Coils"/>
    </source>
</evidence>
<evidence type="ECO:0000313" key="3">
    <source>
        <dbReference type="Proteomes" id="UP000694406"/>
    </source>
</evidence>
<dbReference type="GO" id="GO:0007130">
    <property type="term" value="P:synaptonemal complex assembly"/>
    <property type="evidence" value="ECO:0007669"/>
    <property type="project" value="InterPro"/>
</dbReference>
<keyword evidence="3" id="KW-1185">Reference proteome</keyword>
<sequence length="142" mass="15426">STNTRLSYYTTVSSLAEKLEESVFPVYDHNNKLIQDKLQELSEIMEKIRQIENELKQVCHTVEMMYKDLCGQPEFGPDCVPPPPLPPPAAWRAVLVVAVLTLTCTVQAAQVECADQGASGLLLLLDTVGPCAPATSCAGHAL</sequence>
<dbReference type="Proteomes" id="UP000694406">
    <property type="component" value="Unplaced"/>
</dbReference>